<comment type="subunit">
    <text evidence="1">Component of the NuA4 histone acetyltransferase complex.</text>
</comment>
<dbReference type="EMBL" id="CP099429">
    <property type="protein sequence ID" value="USW59170.1"/>
    <property type="molecule type" value="Genomic_DNA"/>
</dbReference>
<dbReference type="AlphaFoldDB" id="A0A9Q9B6J7"/>
<evidence type="ECO:0000313" key="2">
    <source>
        <dbReference type="EMBL" id="USW59170.1"/>
    </source>
</evidence>
<keyword evidence="3" id="KW-1185">Reference proteome</keyword>
<accession>A0A9Q9B6J7</accession>
<organism evidence="2 3">
    <name type="scientific">Septoria linicola</name>
    <dbReference type="NCBI Taxonomy" id="215465"/>
    <lineage>
        <taxon>Eukaryota</taxon>
        <taxon>Fungi</taxon>
        <taxon>Dikarya</taxon>
        <taxon>Ascomycota</taxon>
        <taxon>Pezizomycotina</taxon>
        <taxon>Dothideomycetes</taxon>
        <taxon>Dothideomycetidae</taxon>
        <taxon>Mycosphaerellales</taxon>
        <taxon>Mycosphaerellaceae</taxon>
        <taxon>Septoria</taxon>
    </lineage>
</organism>
<protein>
    <submittedName>
        <fullName evidence="2">Chromo-like domain superfamily protein</fullName>
    </submittedName>
</protein>
<sequence length="209" mass="24139">MSSWTTRGGRPNWAVVSDSFETQYARNTRFEQQARQNLNAPRPSRVTKARRYEGYYVHTVRPFENPKSKQTAPKIKVQQVPVPRPRSLDSLENTYHTKRVLAHKIRDTGLFEYEVTFEEWPETEKQWMGADLVGDDAIEEYWRDLEGGLRGHGEPMAADEEDKSMLIALELSSEDRVLMDHKIKMKHEARVARNARAAAQVAPQVTLDN</sequence>
<dbReference type="Proteomes" id="UP001056384">
    <property type="component" value="Chromosome 12"/>
</dbReference>
<evidence type="ECO:0000256" key="1">
    <source>
        <dbReference type="ARBA" id="ARBA00011353"/>
    </source>
</evidence>
<dbReference type="Gene3D" id="2.40.50.40">
    <property type="match status" value="1"/>
</dbReference>
<reference evidence="2" key="1">
    <citation type="submission" date="2022-06" db="EMBL/GenBank/DDBJ databases">
        <title>Complete genome sequences of two strains of the flax pathogen Septoria linicola.</title>
        <authorList>
            <person name="Lapalu N."/>
            <person name="Simon A."/>
            <person name="Demenou B."/>
            <person name="Paumier D."/>
            <person name="Guillot M.-P."/>
            <person name="Gout L."/>
            <person name="Valade R."/>
        </authorList>
    </citation>
    <scope>NUCLEOTIDE SEQUENCE</scope>
    <source>
        <strain evidence="2">SE15195</strain>
    </source>
</reference>
<dbReference type="InterPro" id="IPR016197">
    <property type="entry name" value="Chromo-like_dom_sf"/>
</dbReference>
<proteinExistence type="predicted"/>
<gene>
    <name evidence="2" type="ORF">Slin15195_G124890</name>
</gene>
<dbReference type="SUPFAM" id="SSF54160">
    <property type="entry name" value="Chromo domain-like"/>
    <property type="match status" value="1"/>
</dbReference>
<name>A0A9Q9B6J7_9PEZI</name>
<evidence type="ECO:0000313" key="3">
    <source>
        <dbReference type="Proteomes" id="UP001056384"/>
    </source>
</evidence>